<dbReference type="Pfam" id="PF00710">
    <property type="entry name" value="Asparaginase"/>
    <property type="match status" value="1"/>
</dbReference>
<feature type="region of interest" description="Disordered" evidence="3">
    <location>
        <begin position="160"/>
        <end position="183"/>
    </location>
</feature>
<comment type="caution">
    <text evidence="5">The sequence shown here is derived from an EMBL/GenBank/DDBJ whole genome shotgun (WGS) entry which is preliminary data.</text>
</comment>
<proteinExistence type="predicted"/>
<feature type="active site" description="O-isoaspartyl threonine intermediate" evidence="1">
    <location>
        <position position="62"/>
    </location>
</feature>
<dbReference type="Proteomes" id="UP001519460">
    <property type="component" value="Unassembled WGS sequence"/>
</dbReference>
<evidence type="ECO:0000256" key="1">
    <source>
        <dbReference type="PIRSR" id="PIRSR001220-1"/>
    </source>
</evidence>
<evidence type="ECO:0000256" key="3">
    <source>
        <dbReference type="SAM" id="MobiDB-lite"/>
    </source>
</evidence>
<evidence type="ECO:0000259" key="4">
    <source>
        <dbReference type="Pfam" id="PF00710"/>
    </source>
</evidence>
<feature type="binding site" evidence="2">
    <location>
        <position position="106"/>
    </location>
    <ligand>
        <name>substrate</name>
    </ligand>
</feature>
<dbReference type="PIRSF" id="PIRSF001220">
    <property type="entry name" value="L-ASNase_gatD"/>
    <property type="match status" value="1"/>
</dbReference>
<feature type="domain" description="L-asparaginase N-terminal" evidence="4">
    <location>
        <begin position="57"/>
        <end position="150"/>
    </location>
</feature>
<reference evidence="5 6" key="1">
    <citation type="journal article" date="2023" name="Sci. Data">
        <title>Genome assembly of the Korean intertidal mud-creeper Batillaria attramentaria.</title>
        <authorList>
            <person name="Patra A.K."/>
            <person name="Ho P.T."/>
            <person name="Jun S."/>
            <person name="Lee S.J."/>
            <person name="Kim Y."/>
            <person name="Won Y.J."/>
        </authorList>
    </citation>
    <scope>NUCLEOTIDE SEQUENCE [LARGE SCALE GENOMIC DNA]</scope>
    <source>
        <strain evidence="5">Wonlab-2016</strain>
    </source>
</reference>
<dbReference type="InterPro" id="IPR036152">
    <property type="entry name" value="Asp/glu_Ase-like_sf"/>
</dbReference>
<dbReference type="EMBL" id="JACVVK020000225">
    <property type="protein sequence ID" value="KAK7483537.1"/>
    <property type="molecule type" value="Genomic_DNA"/>
</dbReference>
<dbReference type="AlphaFoldDB" id="A0ABD0K8X1"/>
<dbReference type="Gene3D" id="3.40.50.1170">
    <property type="entry name" value="L-asparaginase, N-terminal domain"/>
    <property type="match status" value="2"/>
</dbReference>
<feature type="binding site" evidence="2">
    <location>
        <begin position="135"/>
        <end position="136"/>
    </location>
    <ligand>
        <name>substrate</name>
    </ligand>
</feature>
<dbReference type="PIRSF" id="PIRSF500176">
    <property type="entry name" value="L_ASNase"/>
    <property type="match status" value="1"/>
</dbReference>
<feature type="compositionally biased region" description="Polar residues" evidence="3">
    <location>
        <begin position="171"/>
        <end position="183"/>
    </location>
</feature>
<gene>
    <name evidence="5" type="ORF">BaRGS_00025211</name>
</gene>
<dbReference type="InterPro" id="IPR027474">
    <property type="entry name" value="L-asparaginase_N"/>
</dbReference>
<name>A0ABD0K8X1_9CAEN</name>
<evidence type="ECO:0000313" key="6">
    <source>
        <dbReference type="Proteomes" id="UP001519460"/>
    </source>
</evidence>
<dbReference type="SUPFAM" id="SSF53774">
    <property type="entry name" value="Glutaminase/Asparaginase"/>
    <property type="match status" value="2"/>
</dbReference>
<evidence type="ECO:0000256" key="2">
    <source>
        <dbReference type="PIRSR" id="PIRSR001220-2"/>
    </source>
</evidence>
<dbReference type="InterPro" id="IPR037152">
    <property type="entry name" value="L-asparaginase_N_sf"/>
</dbReference>
<sequence length="264" mass="28283">MDRKDFKLLVVQTGVPRADGIVLSDSESDSAAFRGSAVPLSQYKFTSQSFLKVTELATVGGTIDKDYPKRQGGYAFEICGSGAMSVLERCRPTFPFRVVTACTEDSQDLTELHRSQIVDVCRGAEETFILVTHGTDTILQTAAFIAKRLVGASDVISGDVTGPSLPDSDAGRSQSPTDGDAHTVTSSLRQVTGRGDENFGKTVVLTGAFLPERFKDTDADFNVGVAVGAMQGGLGPGVYVSLGGRVWRWDRVTRAKDGRYVSLE</sequence>
<organism evidence="5 6">
    <name type="scientific">Batillaria attramentaria</name>
    <dbReference type="NCBI Taxonomy" id="370345"/>
    <lineage>
        <taxon>Eukaryota</taxon>
        <taxon>Metazoa</taxon>
        <taxon>Spiralia</taxon>
        <taxon>Lophotrochozoa</taxon>
        <taxon>Mollusca</taxon>
        <taxon>Gastropoda</taxon>
        <taxon>Caenogastropoda</taxon>
        <taxon>Sorbeoconcha</taxon>
        <taxon>Cerithioidea</taxon>
        <taxon>Batillariidae</taxon>
        <taxon>Batillaria</taxon>
    </lineage>
</organism>
<dbReference type="InterPro" id="IPR006034">
    <property type="entry name" value="Asparaginase/glutaminase-like"/>
</dbReference>
<protein>
    <recommendedName>
        <fullName evidence="4">L-asparaginase N-terminal domain-containing protein</fullName>
    </recommendedName>
</protein>
<evidence type="ECO:0000313" key="5">
    <source>
        <dbReference type="EMBL" id="KAK7483537.1"/>
    </source>
</evidence>
<keyword evidence="6" id="KW-1185">Reference proteome</keyword>
<accession>A0ABD0K8X1</accession>